<gene>
    <name evidence="6" type="ORF">CLV70_115197</name>
</gene>
<feature type="binding site" evidence="2">
    <location>
        <position position="164"/>
    </location>
    <ligand>
        <name>CoA</name>
        <dbReference type="ChEBI" id="CHEBI:57287"/>
    </ligand>
</feature>
<feature type="binding site" evidence="2">
    <location>
        <begin position="83"/>
        <end position="84"/>
    </location>
    <ligand>
        <name>CoA</name>
        <dbReference type="ChEBI" id="CHEBI:57287"/>
    </ligand>
</feature>
<evidence type="ECO:0000259" key="4">
    <source>
        <dbReference type="Pfam" id="PF01648"/>
    </source>
</evidence>
<feature type="binding site" evidence="2">
    <location>
        <position position="39"/>
    </location>
    <ligand>
        <name>CoA</name>
        <dbReference type="ChEBI" id="CHEBI:57287"/>
    </ligand>
</feature>
<dbReference type="Proteomes" id="UP000239209">
    <property type="component" value="Unassembled WGS sequence"/>
</dbReference>
<dbReference type="InterPro" id="IPR041354">
    <property type="entry name" value="4PPT_N"/>
</dbReference>
<evidence type="ECO:0000256" key="3">
    <source>
        <dbReference type="PIRSR" id="PIRSR603542-2"/>
    </source>
</evidence>
<evidence type="ECO:0000313" key="6">
    <source>
        <dbReference type="EMBL" id="PRY23464.1"/>
    </source>
</evidence>
<dbReference type="SUPFAM" id="SSF56214">
    <property type="entry name" value="4'-phosphopantetheinyl transferase"/>
    <property type="match status" value="1"/>
</dbReference>
<dbReference type="AlphaFoldDB" id="A0A2T0RQJ2"/>
<dbReference type="Pfam" id="PF01648">
    <property type="entry name" value="ACPS"/>
    <property type="match status" value="1"/>
</dbReference>
<sequence>MIERILPASVRSAHAREDPPSATLYPAEEELVARAVPKRRAEFTTVRHCARQALASLGEPPAPILRGDRGAPIWPAGVVGSLTHCAGYRAAAVAHAADVAGIGIDAEVHGPLPAGVLDLVSLPGEREHLSALAAAGSGTWWERLLFSAKESVYKVWFPRTGEWLGFEEAAVTFHPEAGSFTARLLRTGPFTELHGRFLVDDGIVLTAIVLDPS</sequence>
<dbReference type="Gene3D" id="3.90.470.20">
    <property type="entry name" value="4'-phosphopantetheinyl transferase domain"/>
    <property type="match status" value="1"/>
</dbReference>
<dbReference type="GO" id="GO:0009239">
    <property type="term" value="P:enterobactin biosynthetic process"/>
    <property type="evidence" value="ECO:0007669"/>
    <property type="project" value="InterPro"/>
</dbReference>
<dbReference type="OrthoDB" id="8210607at2"/>
<dbReference type="Pfam" id="PF17837">
    <property type="entry name" value="4PPT_N"/>
    <property type="match status" value="1"/>
</dbReference>
<dbReference type="InterPro" id="IPR037143">
    <property type="entry name" value="4-PPantetheinyl_Trfase_dom_sf"/>
</dbReference>
<name>A0A2T0RQJ2_9ACTN</name>
<dbReference type="GO" id="GO:0008897">
    <property type="term" value="F:holo-[acyl-carrier-protein] synthase activity"/>
    <property type="evidence" value="ECO:0007669"/>
    <property type="project" value="InterPro"/>
</dbReference>
<evidence type="ECO:0000313" key="7">
    <source>
        <dbReference type="Proteomes" id="UP000239209"/>
    </source>
</evidence>
<organism evidence="6 7">
    <name type="scientific">Pseudosporangium ferrugineum</name>
    <dbReference type="NCBI Taxonomy" id="439699"/>
    <lineage>
        <taxon>Bacteria</taxon>
        <taxon>Bacillati</taxon>
        <taxon>Actinomycetota</taxon>
        <taxon>Actinomycetes</taxon>
        <taxon>Micromonosporales</taxon>
        <taxon>Micromonosporaceae</taxon>
        <taxon>Pseudosporangium</taxon>
    </lineage>
</organism>
<feature type="binding site" evidence="3">
    <location>
        <position position="106"/>
    </location>
    <ligand>
        <name>Mg(2+)</name>
        <dbReference type="ChEBI" id="CHEBI:18420"/>
    </ligand>
</feature>
<dbReference type="RefSeq" id="WP_106129668.1">
    <property type="nucleotide sequence ID" value="NZ_PVZG01000015.1"/>
</dbReference>
<dbReference type="PRINTS" id="PR01399">
    <property type="entry name" value="ENTSNTHTASED"/>
</dbReference>
<dbReference type="InterPro" id="IPR003542">
    <property type="entry name" value="Enbac_synth_compD-like"/>
</dbReference>
<protein>
    <submittedName>
        <fullName evidence="6">4'-phosphopantetheinyl transferase EntD</fullName>
    </submittedName>
</protein>
<keyword evidence="3" id="KW-0479">Metal-binding</keyword>
<dbReference type="EMBL" id="PVZG01000015">
    <property type="protein sequence ID" value="PRY23464.1"/>
    <property type="molecule type" value="Genomic_DNA"/>
</dbReference>
<evidence type="ECO:0000256" key="1">
    <source>
        <dbReference type="ARBA" id="ARBA00022679"/>
    </source>
</evidence>
<feature type="binding site" evidence="3">
    <location>
        <position position="107"/>
    </location>
    <ligand>
        <name>Mg(2+)</name>
        <dbReference type="ChEBI" id="CHEBI:18420"/>
    </ligand>
</feature>
<feature type="domain" description="4'-phosphopantetheinyl transferase" evidence="4">
    <location>
        <begin position="101"/>
        <end position="192"/>
    </location>
</feature>
<feature type="domain" description="4'-phosphopantetheinyl transferase N-terminal" evidence="5">
    <location>
        <begin position="27"/>
        <end position="94"/>
    </location>
</feature>
<feature type="binding site" evidence="2">
    <location>
        <position position="154"/>
    </location>
    <ligand>
        <name>CoA</name>
        <dbReference type="ChEBI" id="CHEBI:57287"/>
    </ligand>
</feature>
<dbReference type="InterPro" id="IPR008278">
    <property type="entry name" value="4-PPantetheinyl_Trfase_dom"/>
</dbReference>
<feature type="binding site" evidence="3">
    <location>
        <position position="105"/>
    </location>
    <ligand>
        <name>Mg(2+)</name>
        <dbReference type="ChEBI" id="CHEBI:18420"/>
    </ligand>
</feature>
<dbReference type="PANTHER" id="PTHR38096:SF1">
    <property type="entry name" value="ENTEROBACTIN SYNTHASE COMPONENT D"/>
    <property type="match status" value="1"/>
</dbReference>
<proteinExistence type="predicted"/>
<dbReference type="PANTHER" id="PTHR38096">
    <property type="entry name" value="ENTEROBACTIN SYNTHASE COMPONENT D"/>
    <property type="match status" value="1"/>
</dbReference>
<feature type="binding site" evidence="2">
    <location>
        <position position="105"/>
    </location>
    <ligand>
        <name>CoA</name>
        <dbReference type="ChEBI" id="CHEBI:57287"/>
    </ligand>
</feature>
<feature type="binding site" evidence="2">
    <location>
        <position position="150"/>
    </location>
    <ligand>
        <name>CoA</name>
        <dbReference type="ChEBI" id="CHEBI:57287"/>
    </ligand>
</feature>
<keyword evidence="3" id="KW-0460">Magnesium</keyword>
<evidence type="ECO:0000256" key="2">
    <source>
        <dbReference type="PIRSR" id="PIRSR603542-1"/>
    </source>
</evidence>
<dbReference type="GO" id="GO:0009366">
    <property type="term" value="C:enterobactin synthetase complex"/>
    <property type="evidence" value="ECO:0007669"/>
    <property type="project" value="InterPro"/>
</dbReference>
<reference evidence="6 7" key="1">
    <citation type="submission" date="2018-03" db="EMBL/GenBank/DDBJ databases">
        <title>Genomic Encyclopedia of Archaeal and Bacterial Type Strains, Phase II (KMG-II): from individual species to whole genera.</title>
        <authorList>
            <person name="Goeker M."/>
        </authorList>
    </citation>
    <scope>NUCLEOTIDE SEQUENCE [LARGE SCALE GENOMIC DNA]</scope>
    <source>
        <strain evidence="6 7">DSM 45348</strain>
    </source>
</reference>
<keyword evidence="1 6" id="KW-0808">Transferase</keyword>
<keyword evidence="7" id="KW-1185">Reference proteome</keyword>
<comment type="caution">
    <text evidence="6">The sequence shown here is derived from an EMBL/GenBank/DDBJ whole genome shotgun (WGS) entry which is preliminary data.</text>
</comment>
<comment type="cofactor">
    <cofactor evidence="3">
        <name>Mg(2+)</name>
        <dbReference type="ChEBI" id="CHEBI:18420"/>
    </cofactor>
</comment>
<dbReference type="GO" id="GO:0005886">
    <property type="term" value="C:plasma membrane"/>
    <property type="evidence" value="ECO:0007669"/>
    <property type="project" value="TreeGrafter"/>
</dbReference>
<feature type="binding site" evidence="2">
    <location>
        <position position="47"/>
    </location>
    <ligand>
        <name>CoA</name>
        <dbReference type="ChEBI" id="CHEBI:57287"/>
    </ligand>
</feature>
<dbReference type="GO" id="GO:0000287">
    <property type="term" value="F:magnesium ion binding"/>
    <property type="evidence" value="ECO:0007669"/>
    <property type="project" value="InterPro"/>
</dbReference>
<accession>A0A2T0RQJ2</accession>
<evidence type="ECO:0000259" key="5">
    <source>
        <dbReference type="Pfam" id="PF17837"/>
    </source>
</evidence>